<feature type="transmembrane region" description="Helical" evidence="1">
    <location>
        <begin position="70"/>
        <end position="87"/>
    </location>
</feature>
<dbReference type="Proteomes" id="UP000003160">
    <property type="component" value="Unassembled WGS sequence"/>
</dbReference>
<dbReference type="HOGENOM" id="CLU_176887_0_0_10"/>
<dbReference type="EMBL" id="ACKS01000109">
    <property type="protein sequence ID" value="EFA42844.1"/>
    <property type="molecule type" value="Genomic_DNA"/>
</dbReference>
<comment type="caution">
    <text evidence="2">The sequence shown here is derived from an EMBL/GenBank/DDBJ whole genome shotgun (WGS) entry which is preliminary data.</text>
</comment>
<keyword evidence="3" id="KW-1185">Reference proteome</keyword>
<sequence>MGAGPATKRLAPTKFQSFMEDFFPIYKGIQKPLEFMGIRGRFLTFAAIAIGVSFLGFILFSIILGKLAGFIAMIVLALVGLATIYIRQRNGLHAKHRNKGIYIYHGIFKH</sequence>
<reference evidence="2 3" key="1">
    <citation type="submission" date="2009-10" db="EMBL/GenBank/DDBJ databases">
        <authorList>
            <person name="Qin X."/>
            <person name="Bachman B."/>
            <person name="Battles P."/>
            <person name="Bell A."/>
            <person name="Bess C."/>
            <person name="Bickham C."/>
            <person name="Chaboub L."/>
            <person name="Chen D."/>
            <person name="Coyle M."/>
            <person name="Deiros D.R."/>
            <person name="Dinh H."/>
            <person name="Forbes L."/>
            <person name="Fowler G."/>
            <person name="Francisco L."/>
            <person name="Fu Q."/>
            <person name="Gubbala S."/>
            <person name="Hale W."/>
            <person name="Han Y."/>
            <person name="Hemphill L."/>
            <person name="Highlander S.K."/>
            <person name="Hirani K."/>
            <person name="Hogues M."/>
            <person name="Jackson L."/>
            <person name="Jakkamsetti A."/>
            <person name="Javaid M."/>
            <person name="Jiang H."/>
            <person name="Korchina V."/>
            <person name="Kovar C."/>
            <person name="Lara F."/>
            <person name="Lee S."/>
            <person name="Mata R."/>
            <person name="Mathew T."/>
            <person name="Moen C."/>
            <person name="Morales K."/>
            <person name="Munidasa M."/>
            <person name="Nazareth L."/>
            <person name="Ngo R."/>
            <person name="Nguyen L."/>
            <person name="Okwuonu G."/>
            <person name="Ongeri F."/>
            <person name="Patil S."/>
            <person name="Petrosino J."/>
            <person name="Pham C."/>
            <person name="Pham P."/>
            <person name="Pu L.-L."/>
            <person name="Puazo M."/>
            <person name="Raj R."/>
            <person name="Reid J."/>
            <person name="Rouhana J."/>
            <person name="Saada N."/>
            <person name="Shang Y."/>
            <person name="Simmons D."/>
            <person name="Thornton R."/>
            <person name="Warren J."/>
            <person name="Weissenberger G."/>
            <person name="Zhang J."/>
            <person name="Zhang L."/>
            <person name="Zhou C."/>
            <person name="Zhu D."/>
            <person name="Muzny D."/>
            <person name="Worley K."/>
            <person name="Gibbs R."/>
        </authorList>
    </citation>
    <scope>NUCLEOTIDE SEQUENCE [LARGE SCALE GENOMIC DNA]</scope>
    <source>
        <strain evidence="2 3">DSM 17361</strain>
    </source>
</reference>
<keyword evidence="1" id="KW-0472">Membrane</keyword>
<keyword evidence="1" id="KW-0812">Transmembrane</keyword>
<evidence type="ECO:0000256" key="1">
    <source>
        <dbReference type="SAM" id="Phobius"/>
    </source>
</evidence>
<proteinExistence type="predicted"/>
<organism evidence="2 3">
    <name type="scientific">Hallella bergensis DSM 17361</name>
    <dbReference type="NCBI Taxonomy" id="585502"/>
    <lineage>
        <taxon>Bacteria</taxon>
        <taxon>Pseudomonadati</taxon>
        <taxon>Bacteroidota</taxon>
        <taxon>Bacteroidia</taxon>
        <taxon>Bacteroidales</taxon>
        <taxon>Prevotellaceae</taxon>
        <taxon>Hallella</taxon>
    </lineage>
</organism>
<dbReference type="eggNOG" id="ENOG50347ES">
    <property type="taxonomic scope" value="Bacteria"/>
</dbReference>
<evidence type="ECO:0008006" key="4">
    <source>
        <dbReference type="Google" id="ProtNLM"/>
    </source>
</evidence>
<evidence type="ECO:0000313" key="2">
    <source>
        <dbReference type="EMBL" id="EFA42844.1"/>
    </source>
</evidence>
<keyword evidence="1" id="KW-1133">Transmembrane helix</keyword>
<evidence type="ECO:0000313" key="3">
    <source>
        <dbReference type="Proteomes" id="UP000003160"/>
    </source>
</evidence>
<feature type="transmembrane region" description="Helical" evidence="1">
    <location>
        <begin position="42"/>
        <end position="64"/>
    </location>
</feature>
<name>D1Q0J7_9BACT</name>
<accession>D1Q0J7</accession>
<gene>
    <name evidence="2" type="ORF">HMPREF0645_2732</name>
</gene>
<dbReference type="AlphaFoldDB" id="D1Q0J7"/>
<protein>
    <recommendedName>
        <fullName evidence="4">DUF4133 domain-containing protein</fullName>
    </recommendedName>
</protein>